<protein>
    <submittedName>
        <fullName evidence="2">Uncharacterized protein</fullName>
    </submittedName>
</protein>
<organism evidence="2 3">
    <name type="scientific">Treponema pallidum subsp. pertenue (strain Gauthier)</name>
    <dbReference type="NCBI Taxonomy" id="491080"/>
    <lineage>
        <taxon>Bacteria</taxon>
        <taxon>Pseudomonadati</taxon>
        <taxon>Spirochaetota</taxon>
        <taxon>Spirochaetia</taxon>
        <taxon>Spirochaetales</taxon>
        <taxon>Treponemataceae</taxon>
        <taxon>Treponema</taxon>
    </lineage>
</organism>
<evidence type="ECO:0000256" key="1">
    <source>
        <dbReference type="SAM" id="MobiDB-lite"/>
    </source>
</evidence>
<evidence type="ECO:0000313" key="3">
    <source>
        <dbReference type="Proteomes" id="UP000008192"/>
    </source>
</evidence>
<evidence type="ECO:0000313" key="2">
    <source>
        <dbReference type="EMBL" id="AEZ59853.1"/>
    </source>
</evidence>
<proteinExistence type="predicted"/>
<accession>A0AAU8PGY8</accession>
<name>A0AAU8PGY8_TREPG</name>
<sequence>MVTCDTTQIKRIALFQIELEHIENGKKRSTHGRYCSTKARTRKRAHRSESLSSREPQVRTGTLDFYIQLVSADGARVWGTRSISSAERAAAS</sequence>
<reference evidence="3" key="1">
    <citation type="journal article" date="2012" name="PLoS Negl. Trop. Dis.">
        <title>Whole genome sequences of three Treponema pallidum ssp. pertenue strains: yaws and syphilis treponemes differ in less than 0.2% of the genome sequence.</title>
        <authorList>
            <person name="Cejkova D."/>
            <person name="Zobanikova M."/>
            <person name="Chen L."/>
            <person name="Pospisilova P."/>
            <person name="Strouhal M."/>
            <person name="Qin X."/>
            <person name="Mikalova L."/>
            <person name="Norris S.J."/>
            <person name="Muzny D.M."/>
            <person name="Gibbs R.A."/>
            <person name="Fulton L.L."/>
            <person name="Sodergren E."/>
            <person name="Weinstock G.M."/>
            <person name="Smajs D."/>
        </authorList>
    </citation>
    <scope>NUCLEOTIDE SEQUENCE [LARGE SCALE GENOMIC DNA]</scope>
    <source>
        <strain evidence="3">Gauthier</strain>
    </source>
</reference>
<dbReference type="Proteomes" id="UP000008192">
    <property type="component" value="Chromosome"/>
</dbReference>
<gene>
    <name evidence="2" type="ordered locus">TPEGAU_0591a</name>
</gene>
<dbReference type="EMBL" id="CP002376">
    <property type="protein sequence ID" value="AEZ59853.1"/>
    <property type="molecule type" value="Genomic_DNA"/>
</dbReference>
<dbReference type="AlphaFoldDB" id="A0AAU8PGY8"/>
<feature type="region of interest" description="Disordered" evidence="1">
    <location>
        <begin position="26"/>
        <end position="56"/>
    </location>
</feature>
<dbReference type="KEGG" id="tpg:TPEGAU_0591a"/>